<comment type="caution">
    <text evidence="3">The sequence shown here is derived from an EMBL/GenBank/DDBJ whole genome shotgun (WGS) entry which is preliminary data.</text>
</comment>
<name>A0A161QTP7_9FUSO</name>
<feature type="compositionally biased region" description="Polar residues" evidence="1">
    <location>
        <begin position="201"/>
        <end position="215"/>
    </location>
</feature>
<evidence type="ECO:0000313" key="4">
    <source>
        <dbReference type="Proteomes" id="UP000075816"/>
    </source>
</evidence>
<dbReference type="RefSeq" id="WP_005957423.1">
    <property type="nucleotide sequence ID" value="NZ_CAXOUJ010000023.1"/>
</dbReference>
<evidence type="ECO:0008006" key="5">
    <source>
        <dbReference type="Google" id="ProtNLM"/>
    </source>
</evidence>
<feature type="region of interest" description="Disordered" evidence="1">
    <location>
        <begin position="195"/>
        <end position="215"/>
    </location>
</feature>
<dbReference type="EMBL" id="LVEA01000042">
    <property type="protein sequence ID" value="KYL03546.1"/>
    <property type="molecule type" value="Genomic_DNA"/>
</dbReference>
<accession>A0A161QTP7</accession>
<dbReference type="AlphaFoldDB" id="A0A161QTP7"/>
<dbReference type="Proteomes" id="UP000075816">
    <property type="component" value="Unassembled WGS sequence"/>
</dbReference>
<dbReference type="KEGG" id="fnf:BSQ88_00795"/>
<protein>
    <recommendedName>
        <fullName evidence="5">OstA family protein</fullName>
    </recommendedName>
</protein>
<proteinExistence type="predicted"/>
<reference evidence="3 4" key="1">
    <citation type="submission" date="2016-03" db="EMBL/GenBank/DDBJ databases">
        <title>Comparative genomics of human isolates of Fusobacterium necrophorum.</title>
        <authorList>
            <person name="Jensen A."/>
            <person name="Bank S."/>
            <person name="Andersen P.S."/>
            <person name="Kristensen L.H."/>
            <person name="Prag J."/>
        </authorList>
    </citation>
    <scope>NUCLEOTIDE SEQUENCE [LARGE SCALE GENOMIC DNA]</scope>
    <source>
        <strain evidence="3 4">LS_1264</strain>
    </source>
</reference>
<gene>
    <name evidence="3" type="ORF">A2J07_05690</name>
</gene>
<feature type="signal peptide" evidence="2">
    <location>
        <begin position="1"/>
        <end position="20"/>
    </location>
</feature>
<dbReference type="eggNOG" id="ENOG5033RJK">
    <property type="taxonomic scope" value="Bacteria"/>
</dbReference>
<organism evidence="3 4">
    <name type="scientific">Fusobacterium necrophorum subsp. funduliforme</name>
    <dbReference type="NCBI Taxonomy" id="143387"/>
    <lineage>
        <taxon>Bacteria</taxon>
        <taxon>Fusobacteriati</taxon>
        <taxon>Fusobacteriota</taxon>
        <taxon>Fusobacteriia</taxon>
        <taxon>Fusobacteriales</taxon>
        <taxon>Fusobacteriaceae</taxon>
        <taxon>Fusobacterium</taxon>
    </lineage>
</organism>
<evidence type="ECO:0000256" key="1">
    <source>
        <dbReference type="SAM" id="MobiDB-lite"/>
    </source>
</evidence>
<sequence>MKKFTTSLGIFFITSLLAFAATSLKPAEVQMKDGVFISEKGVPLQGEYEMRENSYDSSFVFQQGKLARFSFETRKNKENDLEVEGKFTTPEMFKGEISIKSEEKPKQEERVNKKLSLDGNIEGKALHQFATEVLTKSAASLKIPTFKVVETWKLQDGKRELEEEKTVEVGKKEVNKNYSMFQKTKTEEEQIFSKGKLVHTSKGSSSNFEMQTMKK</sequence>
<feature type="chain" id="PRO_5015051603" description="OstA family protein" evidence="2">
    <location>
        <begin position="21"/>
        <end position="215"/>
    </location>
</feature>
<evidence type="ECO:0000313" key="3">
    <source>
        <dbReference type="EMBL" id="KYL03546.1"/>
    </source>
</evidence>
<keyword evidence="2" id="KW-0732">Signal</keyword>
<evidence type="ECO:0000256" key="2">
    <source>
        <dbReference type="SAM" id="SignalP"/>
    </source>
</evidence>